<proteinExistence type="predicted"/>
<feature type="domain" description="Peptidase A1" evidence="1">
    <location>
        <begin position="1"/>
        <end position="58"/>
    </location>
</feature>
<dbReference type="InterPro" id="IPR033121">
    <property type="entry name" value="PEPTIDASE_A1"/>
</dbReference>
<dbReference type="EMBL" id="JBBWWR010000003">
    <property type="protein sequence ID" value="KAK8969598.1"/>
    <property type="molecule type" value="Genomic_DNA"/>
</dbReference>
<organism evidence="2 3">
    <name type="scientific">Platanthera guangdongensis</name>
    <dbReference type="NCBI Taxonomy" id="2320717"/>
    <lineage>
        <taxon>Eukaryota</taxon>
        <taxon>Viridiplantae</taxon>
        <taxon>Streptophyta</taxon>
        <taxon>Embryophyta</taxon>
        <taxon>Tracheophyta</taxon>
        <taxon>Spermatophyta</taxon>
        <taxon>Magnoliopsida</taxon>
        <taxon>Liliopsida</taxon>
        <taxon>Asparagales</taxon>
        <taxon>Orchidaceae</taxon>
        <taxon>Orchidoideae</taxon>
        <taxon>Orchideae</taxon>
        <taxon>Orchidinae</taxon>
        <taxon>Platanthera</taxon>
    </lineage>
</organism>
<dbReference type="Pfam" id="PF00026">
    <property type="entry name" value="Asp"/>
    <property type="match status" value="1"/>
</dbReference>
<name>A0ABR2MZE4_9ASPA</name>
<dbReference type="Gene3D" id="2.40.70.10">
    <property type="entry name" value="Acid Proteases"/>
    <property type="match status" value="1"/>
</dbReference>
<gene>
    <name evidence="2" type="ORF">KSP40_PGU007023</name>
</gene>
<comment type="caution">
    <text evidence="2">The sequence shown here is derived from an EMBL/GenBank/DDBJ whole genome shotgun (WGS) entry which is preliminary data.</text>
</comment>
<sequence>MTLKPEDYLIQQGSVDNAIIWCIGWQKNGGQGITILGDLILKDKIVVYDLANQRIGWKSYNCSQSVNVSTTSGKNEYVNSNQLDTSASSKYSKLRLFSTEGFVLLVYILAATALL</sequence>
<evidence type="ECO:0000259" key="1">
    <source>
        <dbReference type="PROSITE" id="PS51767"/>
    </source>
</evidence>
<keyword evidence="3" id="KW-1185">Reference proteome</keyword>
<dbReference type="PROSITE" id="PS51767">
    <property type="entry name" value="PEPTIDASE_A1"/>
    <property type="match status" value="1"/>
</dbReference>
<dbReference type="Proteomes" id="UP001412067">
    <property type="component" value="Unassembled WGS sequence"/>
</dbReference>
<dbReference type="SUPFAM" id="SSF50630">
    <property type="entry name" value="Acid proteases"/>
    <property type="match status" value="1"/>
</dbReference>
<evidence type="ECO:0000313" key="2">
    <source>
        <dbReference type="EMBL" id="KAK8969598.1"/>
    </source>
</evidence>
<protein>
    <submittedName>
        <fullName evidence="2">Aspartic proteinase-like protein 2</fullName>
    </submittedName>
</protein>
<evidence type="ECO:0000313" key="3">
    <source>
        <dbReference type="Proteomes" id="UP001412067"/>
    </source>
</evidence>
<accession>A0ABR2MZE4</accession>
<dbReference type="InterPro" id="IPR021109">
    <property type="entry name" value="Peptidase_aspartic_dom_sf"/>
</dbReference>
<reference evidence="2 3" key="1">
    <citation type="journal article" date="2022" name="Nat. Plants">
        <title>Genomes of leafy and leafless Platanthera orchids illuminate the evolution of mycoheterotrophy.</title>
        <authorList>
            <person name="Li M.H."/>
            <person name="Liu K.W."/>
            <person name="Li Z."/>
            <person name="Lu H.C."/>
            <person name="Ye Q.L."/>
            <person name="Zhang D."/>
            <person name="Wang J.Y."/>
            <person name="Li Y.F."/>
            <person name="Zhong Z.M."/>
            <person name="Liu X."/>
            <person name="Yu X."/>
            <person name="Liu D.K."/>
            <person name="Tu X.D."/>
            <person name="Liu B."/>
            <person name="Hao Y."/>
            <person name="Liao X.Y."/>
            <person name="Jiang Y.T."/>
            <person name="Sun W.H."/>
            <person name="Chen J."/>
            <person name="Chen Y.Q."/>
            <person name="Ai Y."/>
            <person name="Zhai J.W."/>
            <person name="Wu S.S."/>
            <person name="Zhou Z."/>
            <person name="Hsiao Y.Y."/>
            <person name="Wu W.L."/>
            <person name="Chen Y.Y."/>
            <person name="Lin Y.F."/>
            <person name="Hsu J.L."/>
            <person name="Li C.Y."/>
            <person name="Wang Z.W."/>
            <person name="Zhao X."/>
            <person name="Zhong W.Y."/>
            <person name="Ma X.K."/>
            <person name="Ma L."/>
            <person name="Huang J."/>
            <person name="Chen G.Z."/>
            <person name="Huang M.Z."/>
            <person name="Huang L."/>
            <person name="Peng D.H."/>
            <person name="Luo Y.B."/>
            <person name="Zou S.Q."/>
            <person name="Chen S.P."/>
            <person name="Lan S."/>
            <person name="Tsai W.C."/>
            <person name="Van de Peer Y."/>
            <person name="Liu Z.J."/>
        </authorList>
    </citation>
    <scope>NUCLEOTIDE SEQUENCE [LARGE SCALE GENOMIC DNA]</scope>
    <source>
        <strain evidence="2">Lor288</strain>
    </source>
</reference>